<dbReference type="PIRSF" id="PIRSF037663">
    <property type="entry name" value="Acetyltransf_GNAT_prd"/>
    <property type="match status" value="1"/>
</dbReference>
<proteinExistence type="predicted"/>
<dbReference type="SUPFAM" id="SSF55729">
    <property type="entry name" value="Acyl-CoA N-acyltransferases (Nat)"/>
    <property type="match status" value="1"/>
</dbReference>
<dbReference type="Proteomes" id="UP001501842">
    <property type="component" value="Unassembled WGS sequence"/>
</dbReference>
<dbReference type="EMBL" id="BAAATZ010000029">
    <property type="protein sequence ID" value="GAA2734350.1"/>
    <property type="molecule type" value="Genomic_DNA"/>
</dbReference>
<dbReference type="InterPro" id="IPR000182">
    <property type="entry name" value="GNAT_dom"/>
</dbReference>
<gene>
    <name evidence="2" type="ORF">GCM10010439_56510</name>
</gene>
<dbReference type="PROSITE" id="PS51186">
    <property type="entry name" value="GNAT"/>
    <property type="match status" value="1"/>
</dbReference>
<sequence length="155" mass="17043">MSREVRLRAAEPDDYDQIIAVVDHWWGRPVRSVLPRLFLDHFHRPSLVAEDGDGLAGFLIGFLSPSMPDTGYIHFAGVAPRIRGTGVARRLYRRFFELAATGNRTEVQAITSPQNRGSIVFHVAMGFSVAGPVPGYNGPAADRIVFRLALSPDAT</sequence>
<evidence type="ECO:0000313" key="2">
    <source>
        <dbReference type="EMBL" id="GAA2734350.1"/>
    </source>
</evidence>
<organism evidence="2 3">
    <name type="scientific">Actinocorallia aurantiaca</name>
    <dbReference type="NCBI Taxonomy" id="46204"/>
    <lineage>
        <taxon>Bacteria</taxon>
        <taxon>Bacillati</taxon>
        <taxon>Actinomycetota</taxon>
        <taxon>Actinomycetes</taxon>
        <taxon>Streptosporangiales</taxon>
        <taxon>Thermomonosporaceae</taxon>
        <taxon>Actinocorallia</taxon>
    </lineage>
</organism>
<dbReference type="PANTHER" id="PTHR43072">
    <property type="entry name" value="N-ACETYLTRANSFERASE"/>
    <property type="match status" value="1"/>
</dbReference>
<accession>A0ABN3UKW7</accession>
<comment type="caution">
    <text evidence="2">The sequence shown here is derived from an EMBL/GenBank/DDBJ whole genome shotgun (WGS) entry which is preliminary data.</text>
</comment>
<dbReference type="CDD" id="cd04301">
    <property type="entry name" value="NAT_SF"/>
    <property type="match status" value="1"/>
</dbReference>
<evidence type="ECO:0000313" key="3">
    <source>
        <dbReference type="Proteomes" id="UP001501842"/>
    </source>
</evidence>
<keyword evidence="3" id="KW-1185">Reference proteome</keyword>
<evidence type="ECO:0000259" key="1">
    <source>
        <dbReference type="PROSITE" id="PS51186"/>
    </source>
</evidence>
<dbReference type="InterPro" id="IPR016181">
    <property type="entry name" value="Acyl_CoA_acyltransferase"/>
</dbReference>
<feature type="domain" description="N-acetyltransferase" evidence="1">
    <location>
        <begin position="5"/>
        <end position="151"/>
    </location>
</feature>
<dbReference type="Gene3D" id="3.40.630.30">
    <property type="match status" value="1"/>
</dbReference>
<dbReference type="InterPro" id="IPR017255">
    <property type="entry name" value="AcTrfase_GNAT_prd"/>
</dbReference>
<dbReference type="RefSeq" id="WP_344454666.1">
    <property type="nucleotide sequence ID" value="NZ_BAAATZ010000029.1"/>
</dbReference>
<name>A0ABN3UKW7_9ACTN</name>
<reference evidence="2 3" key="1">
    <citation type="journal article" date="2019" name="Int. J. Syst. Evol. Microbiol.">
        <title>The Global Catalogue of Microorganisms (GCM) 10K type strain sequencing project: providing services to taxonomists for standard genome sequencing and annotation.</title>
        <authorList>
            <consortium name="The Broad Institute Genomics Platform"/>
            <consortium name="The Broad Institute Genome Sequencing Center for Infectious Disease"/>
            <person name="Wu L."/>
            <person name="Ma J."/>
        </authorList>
    </citation>
    <scope>NUCLEOTIDE SEQUENCE [LARGE SCALE GENOMIC DNA]</scope>
    <source>
        <strain evidence="2 3">JCM 8201</strain>
    </source>
</reference>
<dbReference type="PANTHER" id="PTHR43072:SF36">
    <property type="entry name" value="RIBOSOMAL-PROTEIN-ALANINE ACETYLTRANSFERASE"/>
    <property type="match status" value="1"/>
</dbReference>
<protein>
    <submittedName>
        <fullName evidence="2">GNAT family N-acetyltransferase</fullName>
    </submittedName>
</protein>
<dbReference type="Pfam" id="PF00583">
    <property type="entry name" value="Acetyltransf_1"/>
    <property type="match status" value="1"/>
</dbReference>